<organism evidence="1 2">
    <name type="scientific">Amycolatopsis albidoflavus</name>
    <dbReference type="NCBI Taxonomy" id="102226"/>
    <lineage>
        <taxon>Bacteria</taxon>
        <taxon>Bacillati</taxon>
        <taxon>Actinomycetota</taxon>
        <taxon>Actinomycetes</taxon>
        <taxon>Pseudonocardiales</taxon>
        <taxon>Pseudonocardiaceae</taxon>
        <taxon>Amycolatopsis</taxon>
    </lineage>
</organism>
<accession>A0ABW5HVL2</accession>
<dbReference type="RefSeq" id="WP_344287334.1">
    <property type="nucleotide sequence ID" value="NZ_BAAAHV010000028.1"/>
</dbReference>
<dbReference type="InterPro" id="IPR021944">
    <property type="entry name" value="DUF3560"/>
</dbReference>
<proteinExistence type="predicted"/>
<protein>
    <submittedName>
        <fullName evidence="1">DUF3560 domain-containing protein</fullName>
    </submittedName>
</protein>
<reference evidence="2" key="1">
    <citation type="journal article" date="2019" name="Int. J. Syst. Evol. Microbiol.">
        <title>The Global Catalogue of Microorganisms (GCM) 10K type strain sequencing project: providing services to taxonomists for standard genome sequencing and annotation.</title>
        <authorList>
            <consortium name="The Broad Institute Genomics Platform"/>
            <consortium name="The Broad Institute Genome Sequencing Center for Infectious Disease"/>
            <person name="Wu L."/>
            <person name="Ma J."/>
        </authorList>
    </citation>
    <scope>NUCLEOTIDE SEQUENCE [LARGE SCALE GENOMIC DNA]</scope>
    <source>
        <strain evidence="2">CGMCC 4.7638</strain>
    </source>
</reference>
<dbReference type="EMBL" id="JBHUKQ010000008">
    <property type="protein sequence ID" value="MFD2480325.1"/>
    <property type="molecule type" value="Genomic_DNA"/>
</dbReference>
<name>A0ABW5HVL2_9PSEU</name>
<evidence type="ECO:0000313" key="2">
    <source>
        <dbReference type="Proteomes" id="UP001597542"/>
    </source>
</evidence>
<comment type="caution">
    <text evidence="1">The sequence shown here is derived from an EMBL/GenBank/DDBJ whole genome shotgun (WGS) entry which is preliminary data.</text>
</comment>
<dbReference type="Pfam" id="PF12083">
    <property type="entry name" value="DUF3560"/>
    <property type="match status" value="1"/>
</dbReference>
<dbReference type="Proteomes" id="UP001597542">
    <property type="component" value="Unassembled WGS sequence"/>
</dbReference>
<evidence type="ECO:0000313" key="1">
    <source>
        <dbReference type="EMBL" id="MFD2480325.1"/>
    </source>
</evidence>
<gene>
    <name evidence="1" type="ORF">ACFSUT_08580</name>
</gene>
<sequence>MPLGTLTIHHDYESGTTVEGTTRNSPAHVALKAHPSWTWSRYATAWLLRSSRHRQSKPYAVAEIERVLTEAGYTVERDIDDTMPSIEQQETDLADRMDDRADRLTERSGQHQATADATRAKADYVFHNIPMGQPLLVDHYSYKADRNRRERAWNQLGKSIKQGEYADELARRAETASHHMGARHNPVTVANRIEKQEADRRRLQRELDGEPGWVTETDEHGQPRHRWGIRHPGEERAVYLRREITTLTEQIDYWKGVYSQLQAEGKASTLGPDTVSKGDWVLYNGMWMRVRRVNKKSVTVPNPVFPPPRRGEKEATWTVAWHKLRGHRTTEQMPPEVVEAYEAPGTDRID</sequence>
<keyword evidence="2" id="KW-1185">Reference proteome</keyword>